<dbReference type="InterPro" id="IPR019775">
    <property type="entry name" value="WD40_repeat_CS"/>
</dbReference>
<keyword evidence="6" id="KW-1185">Reference proteome</keyword>
<dbReference type="InterPro" id="IPR001680">
    <property type="entry name" value="WD40_rpt"/>
</dbReference>
<evidence type="ECO:0000259" key="4">
    <source>
        <dbReference type="Pfam" id="PF26355"/>
    </source>
</evidence>
<dbReference type="KEGG" id="dcm:NIES806_44840"/>
<feature type="repeat" description="WD" evidence="3">
    <location>
        <begin position="111"/>
        <end position="142"/>
    </location>
</feature>
<dbReference type="Proteomes" id="UP000218702">
    <property type="component" value="Chromosome"/>
</dbReference>
<dbReference type="InterPro" id="IPR015943">
    <property type="entry name" value="WD40/YVTN_repeat-like_dom_sf"/>
</dbReference>
<proteinExistence type="predicted"/>
<evidence type="ECO:0000256" key="1">
    <source>
        <dbReference type="ARBA" id="ARBA00022574"/>
    </source>
</evidence>
<feature type="repeat" description="WD" evidence="3">
    <location>
        <begin position="143"/>
        <end position="184"/>
    </location>
</feature>
<gene>
    <name evidence="5" type="ORF">NIES806_44840</name>
</gene>
<dbReference type="AlphaFoldDB" id="A0A1Z4V9X3"/>
<dbReference type="RefSeq" id="WP_096670711.1">
    <property type="nucleotide sequence ID" value="NZ_AP018316.1"/>
</dbReference>
<dbReference type="PANTHER" id="PTHR19848:SF8">
    <property type="entry name" value="F-BOX AND WD REPEAT DOMAIN CONTAINING 7"/>
    <property type="match status" value="1"/>
</dbReference>
<dbReference type="PROSITE" id="PS50294">
    <property type="entry name" value="WD_REPEATS_REGION"/>
    <property type="match status" value="2"/>
</dbReference>
<dbReference type="PROSITE" id="PS50082">
    <property type="entry name" value="WD_REPEATS_2"/>
    <property type="match status" value="2"/>
</dbReference>
<dbReference type="EMBL" id="AP018316">
    <property type="protein sequence ID" value="BAZ88248.1"/>
    <property type="molecule type" value="Genomic_DNA"/>
</dbReference>
<reference evidence="5 6" key="1">
    <citation type="submission" date="2017-06" db="EMBL/GenBank/DDBJ databases">
        <title>Genome sequencing of cyanobaciteial culture collection at National Institute for Environmental Studies (NIES).</title>
        <authorList>
            <person name="Hirose Y."/>
            <person name="Shimura Y."/>
            <person name="Fujisawa T."/>
            <person name="Nakamura Y."/>
            <person name="Kawachi M."/>
        </authorList>
    </citation>
    <scope>NUCLEOTIDE SEQUENCE [LARGE SCALE GENOMIC DNA]</scope>
    <source>
        <strain evidence="5 6">NIES-806</strain>
    </source>
</reference>
<organism evidence="5 6">
    <name type="scientific">Dolichospermum compactum NIES-806</name>
    <dbReference type="NCBI Taxonomy" id="1973481"/>
    <lineage>
        <taxon>Bacteria</taxon>
        <taxon>Bacillati</taxon>
        <taxon>Cyanobacteriota</taxon>
        <taxon>Cyanophyceae</taxon>
        <taxon>Nostocales</taxon>
        <taxon>Aphanizomenonaceae</taxon>
        <taxon>Dolichospermum</taxon>
        <taxon>Dolichospermum compactum</taxon>
    </lineage>
</organism>
<dbReference type="SMART" id="SM00320">
    <property type="entry name" value="WD40"/>
    <property type="match status" value="2"/>
</dbReference>
<dbReference type="InterPro" id="IPR058651">
    <property type="entry name" value="HTH_VMAP-M9"/>
</dbReference>
<dbReference type="PROSITE" id="PS00678">
    <property type="entry name" value="WD_REPEATS_1"/>
    <property type="match status" value="1"/>
</dbReference>
<evidence type="ECO:0000256" key="2">
    <source>
        <dbReference type="ARBA" id="ARBA00022737"/>
    </source>
</evidence>
<evidence type="ECO:0000256" key="3">
    <source>
        <dbReference type="PROSITE-ProRule" id="PRU00221"/>
    </source>
</evidence>
<name>A0A1Z4V9X3_9CYAN</name>
<accession>A0A1Z4V9X3</accession>
<keyword evidence="1 3" id="KW-0853">WD repeat</keyword>
<dbReference type="Pfam" id="PF26355">
    <property type="entry name" value="HTH_VMAP-M9"/>
    <property type="match status" value="1"/>
</dbReference>
<evidence type="ECO:0000313" key="5">
    <source>
        <dbReference type="EMBL" id="BAZ88248.1"/>
    </source>
</evidence>
<dbReference type="SUPFAM" id="SSF50978">
    <property type="entry name" value="WD40 repeat-like"/>
    <property type="match status" value="1"/>
</dbReference>
<dbReference type="PANTHER" id="PTHR19848">
    <property type="entry name" value="WD40 REPEAT PROTEIN"/>
    <property type="match status" value="1"/>
</dbReference>
<protein>
    <submittedName>
        <fullName evidence="5">WD-40 repeat-containing protein</fullName>
    </submittedName>
</protein>
<dbReference type="Pfam" id="PF00400">
    <property type="entry name" value="WD40"/>
    <property type="match status" value="2"/>
</dbReference>
<keyword evidence="2" id="KW-0677">Repeat</keyword>
<dbReference type="InterPro" id="IPR036322">
    <property type="entry name" value="WD40_repeat_dom_sf"/>
</dbReference>
<feature type="domain" description="vWA-MoxR associated protein N-terminal HTH" evidence="4">
    <location>
        <begin position="18"/>
        <end position="87"/>
    </location>
</feature>
<evidence type="ECO:0000313" key="6">
    <source>
        <dbReference type="Proteomes" id="UP000218702"/>
    </source>
</evidence>
<dbReference type="Gene3D" id="2.130.10.10">
    <property type="entry name" value="YVTN repeat-like/Quinoprotein amine dehydrogenase"/>
    <property type="match status" value="1"/>
</dbReference>
<sequence>MTLEEVIITDREAIVLAEQLLKRGRLTTVQEIVFRQSWNGQTYLDMAIDFDYDLGYMKDVGSELWRSLSQALGEKVTKSNLHKVLKRTLQEQEISNSKQQFNRDISILKPMAFSPDAQLLASGSNDHIVKVWHLATGKCVQTLEGHNACVWSVAFHPTEQILATASEDNTIKLWNLETGCCVQTLKV</sequence>